<organism evidence="2 3">
    <name type="scientific">Oldenlandia corymbosa var. corymbosa</name>
    <dbReference type="NCBI Taxonomy" id="529605"/>
    <lineage>
        <taxon>Eukaryota</taxon>
        <taxon>Viridiplantae</taxon>
        <taxon>Streptophyta</taxon>
        <taxon>Embryophyta</taxon>
        <taxon>Tracheophyta</taxon>
        <taxon>Spermatophyta</taxon>
        <taxon>Magnoliopsida</taxon>
        <taxon>eudicotyledons</taxon>
        <taxon>Gunneridae</taxon>
        <taxon>Pentapetalae</taxon>
        <taxon>asterids</taxon>
        <taxon>lamiids</taxon>
        <taxon>Gentianales</taxon>
        <taxon>Rubiaceae</taxon>
        <taxon>Rubioideae</taxon>
        <taxon>Spermacoceae</taxon>
        <taxon>Hedyotis-Oldenlandia complex</taxon>
        <taxon>Oldenlandia</taxon>
    </lineage>
</organism>
<dbReference type="PANTHER" id="PTHR31066">
    <property type="entry name" value="OS05G0427100 PROTEIN-RELATED"/>
    <property type="match status" value="1"/>
</dbReference>
<dbReference type="AlphaFoldDB" id="A0AAV1DYG8"/>
<keyword evidence="3" id="KW-1185">Reference proteome</keyword>
<sequence length="207" mass="23236">MTQMSNPNLNCNNCTKTVKFLYSYDGQILPRRNDGVLRYVGGCTRVLSVDRSVTFAELMVKFGELCGTSMNLKCKLPNEDLDVLISVKSDEDLANLINEYDRFSEACKKEMKIRAVLFPVQSLKKISPPSSPMLCDGSVTAKVKFQSARAVQRSIQHFPSNWLESKPVHLMVFNRLHLDFLLQVRNGERCGYGNGSETDSVSSLLCP</sequence>
<accession>A0AAV1DYG8</accession>
<dbReference type="Gene3D" id="3.10.20.90">
    <property type="entry name" value="Phosphatidylinositol 3-kinase Catalytic Subunit, Chain A, domain 1"/>
    <property type="match status" value="1"/>
</dbReference>
<protein>
    <submittedName>
        <fullName evidence="2">OLC1v1013215C5</fullName>
    </submittedName>
</protein>
<gene>
    <name evidence="2" type="ORF">OLC1_LOCUS19858</name>
</gene>
<dbReference type="Proteomes" id="UP001161247">
    <property type="component" value="Chromosome 7"/>
</dbReference>
<reference evidence="2" key="1">
    <citation type="submission" date="2023-03" db="EMBL/GenBank/DDBJ databases">
        <authorList>
            <person name="Julca I."/>
        </authorList>
    </citation>
    <scope>NUCLEOTIDE SEQUENCE</scope>
</reference>
<evidence type="ECO:0000313" key="3">
    <source>
        <dbReference type="Proteomes" id="UP001161247"/>
    </source>
</evidence>
<dbReference type="EMBL" id="OX459124">
    <property type="protein sequence ID" value="CAI9112729.1"/>
    <property type="molecule type" value="Genomic_DNA"/>
</dbReference>
<proteinExistence type="predicted"/>
<dbReference type="CDD" id="cd06410">
    <property type="entry name" value="PB1_UP2"/>
    <property type="match status" value="1"/>
</dbReference>
<name>A0AAV1DYG8_OLDCO</name>
<evidence type="ECO:0000313" key="2">
    <source>
        <dbReference type="EMBL" id="CAI9112729.1"/>
    </source>
</evidence>
<dbReference type="SMART" id="SM00666">
    <property type="entry name" value="PB1"/>
    <property type="match status" value="1"/>
</dbReference>
<dbReference type="SUPFAM" id="SSF54277">
    <property type="entry name" value="CAD &amp; PB1 domains"/>
    <property type="match status" value="1"/>
</dbReference>
<feature type="domain" description="PB1" evidence="1">
    <location>
        <begin position="32"/>
        <end position="118"/>
    </location>
</feature>
<dbReference type="InterPro" id="IPR000270">
    <property type="entry name" value="PB1_dom"/>
</dbReference>
<evidence type="ECO:0000259" key="1">
    <source>
        <dbReference type="SMART" id="SM00666"/>
    </source>
</evidence>
<dbReference type="InterPro" id="IPR053198">
    <property type="entry name" value="Gynoecium_Dev_Regulator"/>
</dbReference>
<dbReference type="Pfam" id="PF00564">
    <property type="entry name" value="PB1"/>
    <property type="match status" value="1"/>
</dbReference>
<dbReference type="PANTHER" id="PTHR31066:SF74">
    <property type="entry name" value="PB1 DOMAIN-CONTAINING PROTEIN"/>
    <property type="match status" value="1"/>
</dbReference>